<keyword evidence="2" id="KW-1185">Reference proteome</keyword>
<comment type="caution">
    <text evidence="1">The sequence shown here is derived from an EMBL/GenBank/DDBJ whole genome shotgun (WGS) entry which is preliminary data.</text>
</comment>
<dbReference type="Proteomes" id="UP000233467">
    <property type="component" value="Unassembled WGS sequence"/>
</dbReference>
<dbReference type="SUPFAM" id="SSF101327">
    <property type="entry name" value="YgfB-like"/>
    <property type="match status" value="1"/>
</dbReference>
<dbReference type="Pfam" id="PF03695">
    <property type="entry name" value="UPF0149"/>
    <property type="match status" value="1"/>
</dbReference>
<dbReference type="Gene3D" id="3.10.450.50">
    <property type="match status" value="1"/>
</dbReference>
<dbReference type="RefSeq" id="WP_101323169.1">
    <property type="nucleotide sequence ID" value="NZ_NQMM01000001.1"/>
</dbReference>
<dbReference type="EMBL" id="NQMM01000001">
    <property type="protein sequence ID" value="PKQ83322.1"/>
    <property type="molecule type" value="Genomic_DNA"/>
</dbReference>
<dbReference type="InterPro" id="IPR004027">
    <property type="entry name" value="SEC_C_motif"/>
</dbReference>
<organism evidence="1 2">
    <name type="scientific">Aeromonas sobria</name>
    <dbReference type="NCBI Taxonomy" id="646"/>
    <lineage>
        <taxon>Bacteria</taxon>
        <taxon>Pseudomonadati</taxon>
        <taxon>Pseudomonadota</taxon>
        <taxon>Gammaproteobacteria</taxon>
        <taxon>Aeromonadales</taxon>
        <taxon>Aeromonadaceae</taxon>
        <taxon>Aeromonas</taxon>
    </lineage>
</organism>
<dbReference type="Pfam" id="PF02810">
    <property type="entry name" value="SEC-C"/>
    <property type="match status" value="1"/>
</dbReference>
<evidence type="ECO:0000313" key="2">
    <source>
        <dbReference type="Proteomes" id="UP000233467"/>
    </source>
</evidence>
<proteinExistence type="predicted"/>
<protein>
    <recommendedName>
        <fullName evidence="3">YecA family protein</fullName>
    </recommendedName>
</protein>
<evidence type="ECO:0000313" key="1">
    <source>
        <dbReference type="EMBL" id="PKQ83322.1"/>
    </source>
</evidence>
<sequence length="234" mass="25839">MKKVTIHPMTEAEVEWLEQRLMDYGNDDSMLSLSALDGFLTAVLSGPELVPPSQWWPVLWGGTPPEWSSERDMKRALDLILGHMNILAHTLCYQPEHFIPVLMANYVEGQEICNAEEWCFGYLRGMALGNWPALPEEQESSLEVIRLHGSDDLLPQLASLSLPEHQQSVAEVGTAALRLHAHFLAQRGPSTAPIAAPALTPVTLPVRTAPKIGRNDPCPCPCGSGKKFKQCCLH</sequence>
<dbReference type="NCBIfam" id="NF007704">
    <property type="entry name" value="PRK10396.1"/>
    <property type="match status" value="1"/>
</dbReference>
<dbReference type="Gene3D" id="1.20.120.740">
    <property type="entry name" value="YgfB uncharacterised protein family UPF0149, PF03695"/>
    <property type="match status" value="1"/>
</dbReference>
<dbReference type="NCBIfam" id="TIGR02292">
    <property type="entry name" value="ygfB_yecA"/>
    <property type="match status" value="1"/>
</dbReference>
<evidence type="ECO:0008006" key="3">
    <source>
        <dbReference type="Google" id="ProtNLM"/>
    </source>
</evidence>
<name>A0A2N3J9R1_AERSO</name>
<accession>A0A2N3J9R1</accession>
<dbReference type="InterPro" id="IPR036255">
    <property type="entry name" value="YgfB-like_sf"/>
</dbReference>
<gene>
    <name evidence="1" type="ORF">CJP16_00205</name>
</gene>
<dbReference type="InterPro" id="IPR011978">
    <property type="entry name" value="YgfB-like"/>
</dbReference>
<dbReference type="AlphaFoldDB" id="A0A2N3J9R1"/>
<reference evidence="1 2" key="1">
    <citation type="journal article" date="2017" name="Front. Microbiol.">
        <title>Strong Genomic and Phenotypic Heterogeneity in the Aeromonas sobria Species Complex.</title>
        <authorList>
            <person name="Gauthier J."/>
            <person name="Vincent A.T."/>
            <person name="Charette S.J."/>
            <person name="Derome N."/>
        </authorList>
    </citation>
    <scope>NUCLEOTIDE SEQUENCE [LARGE SCALE GENOMIC DNA]</scope>
    <source>
        <strain evidence="1 2">TM18</strain>
    </source>
</reference>